<dbReference type="PROSITE" id="PS52035">
    <property type="entry name" value="PEPTIDASE_M14"/>
    <property type="match status" value="1"/>
</dbReference>
<dbReference type="Gene3D" id="3.40.630.10">
    <property type="entry name" value="Zn peptidases"/>
    <property type="match status" value="1"/>
</dbReference>
<dbReference type="Pfam" id="PF00246">
    <property type="entry name" value="Peptidase_M14"/>
    <property type="match status" value="1"/>
</dbReference>
<dbReference type="Proteomes" id="UP000398389">
    <property type="component" value="Unassembled WGS sequence"/>
</dbReference>
<accession>A0A5E8BEA6</accession>
<dbReference type="FunFam" id="3.40.630.10:FF:000060">
    <property type="entry name" value="Putative metallocarboxypeptidase ecm14"/>
    <property type="match status" value="1"/>
</dbReference>
<reference evidence="15 16" key="1">
    <citation type="submission" date="2019-09" db="EMBL/GenBank/DDBJ databases">
        <authorList>
            <person name="Brejova B."/>
        </authorList>
    </citation>
    <scope>NUCLEOTIDE SEQUENCE [LARGE SCALE GENOMIC DNA]</scope>
</reference>
<evidence type="ECO:0000256" key="7">
    <source>
        <dbReference type="ARBA" id="ARBA00022833"/>
    </source>
</evidence>
<evidence type="ECO:0000256" key="9">
    <source>
        <dbReference type="ARBA" id="ARBA00025210"/>
    </source>
</evidence>
<evidence type="ECO:0000256" key="1">
    <source>
        <dbReference type="ARBA" id="ARBA00001947"/>
    </source>
</evidence>
<protein>
    <recommendedName>
        <fullName evidence="10">Inactive metallocarboxypeptidase ECM14</fullName>
    </recommendedName>
    <alternativeName>
        <fullName evidence="11">Inactive metallocarboxypeptidase ecm14</fullName>
    </alternativeName>
</protein>
<feature type="signal peptide" evidence="13">
    <location>
        <begin position="1"/>
        <end position="22"/>
    </location>
</feature>
<evidence type="ECO:0000256" key="11">
    <source>
        <dbReference type="ARBA" id="ARBA00026213"/>
    </source>
</evidence>
<evidence type="ECO:0000256" key="8">
    <source>
        <dbReference type="ARBA" id="ARBA00023157"/>
    </source>
</evidence>
<evidence type="ECO:0000256" key="6">
    <source>
        <dbReference type="ARBA" id="ARBA00022729"/>
    </source>
</evidence>
<evidence type="ECO:0000256" key="4">
    <source>
        <dbReference type="ARBA" id="ARBA00022525"/>
    </source>
</evidence>
<evidence type="ECO:0000259" key="14">
    <source>
        <dbReference type="PROSITE" id="PS52035"/>
    </source>
</evidence>
<comment type="cofactor">
    <cofactor evidence="1">
        <name>Zn(2+)</name>
        <dbReference type="ChEBI" id="CHEBI:29105"/>
    </cofactor>
</comment>
<feature type="chain" id="PRO_5022943065" description="Inactive metallocarboxypeptidase ECM14" evidence="13">
    <location>
        <begin position="23"/>
        <end position="503"/>
    </location>
</feature>
<keyword evidence="16" id="KW-1185">Reference proteome</keyword>
<dbReference type="GeneID" id="43581063"/>
<dbReference type="PRINTS" id="PR00765">
    <property type="entry name" value="CRBOXYPTASEA"/>
</dbReference>
<dbReference type="AlphaFoldDB" id="A0A5E8BEA6"/>
<organism evidence="15 16">
    <name type="scientific">Magnusiomyces paraingens</name>
    <dbReference type="NCBI Taxonomy" id="2606893"/>
    <lineage>
        <taxon>Eukaryota</taxon>
        <taxon>Fungi</taxon>
        <taxon>Dikarya</taxon>
        <taxon>Ascomycota</taxon>
        <taxon>Saccharomycotina</taxon>
        <taxon>Dipodascomycetes</taxon>
        <taxon>Dipodascales</taxon>
        <taxon>Dipodascaceae</taxon>
        <taxon>Magnusiomyces</taxon>
    </lineage>
</organism>
<gene>
    <name evidence="15" type="ORF">SAPINGB_P002244</name>
</gene>
<name>A0A5E8BEA6_9ASCO</name>
<evidence type="ECO:0000256" key="5">
    <source>
        <dbReference type="ARBA" id="ARBA00022723"/>
    </source>
</evidence>
<dbReference type="SMART" id="SM00631">
    <property type="entry name" value="Zn_pept"/>
    <property type="match status" value="1"/>
</dbReference>
<keyword evidence="4" id="KW-0964">Secreted</keyword>
<dbReference type="GO" id="GO:0008270">
    <property type="term" value="F:zinc ion binding"/>
    <property type="evidence" value="ECO:0007669"/>
    <property type="project" value="InterPro"/>
</dbReference>
<dbReference type="InterPro" id="IPR000834">
    <property type="entry name" value="Peptidase_M14"/>
</dbReference>
<dbReference type="SUPFAM" id="SSF53187">
    <property type="entry name" value="Zn-dependent exopeptidases"/>
    <property type="match status" value="1"/>
</dbReference>
<dbReference type="CDD" id="cd03860">
    <property type="entry name" value="M14_CP_A-B_like"/>
    <property type="match status" value="1"/>
</dbReference>
<comment type="function">
    <text evidence="9">Inactive carboxypeptidase that may play a role in cell wall organization and biogenesis.</text>
</comment>
<dbReference type="OrthoDB" id="3626597at2759"/>
<keyword evidence="8" id="KW-1015">Disulfide bond</keyword>
<evidence type="ECO:0000256" key="3">
    <source>
        <dbReference type="ARBA" id="ARBA00005988"/>
    </source>
</evidence>
<evidence type="ECO:0000256" key="12">
    <source>
        <dbReference type="PROSITE-ProRule" id="PRU01379"/>
    </source>
</evidence>
<proteinExistence type="inferred from homology"/>
<evidence type="ECO:0000256" key="2">
    <source>
        <dbReference type="ARBA" id="ARBA00004613"/>
    </source>
</evidence>
<dbReference type="RefSeq" id="XP_031852854.1">
    <property type="nucleotide sequence ID" value="XM_031996963.1"/>
</dbReference>
<comment type="subcellular location">
    <subcellularLocation>
        <location evidence="2">Secreted</location>
    </subcellularLocation>
</comment>
<dbReference type="GO" id="GO:0005576">
    <property type="term" value="C:extracellular region"/>
    <property type="evidence" value="ECO:0007669"/>
    <property type="project" value="UniProtKB-SubCell"/>
</dbReference>
<dbReference type="GO" id="GO:0006508">
    <property type="term" value="P:proteolysis"/>
    <property type="evidence" value="ECO:0007669"/>
    <property type="project" value="InterPro"/>
</dbReference>
<sequence length="503" mass="57123">MKTISVACKTVLLAMVAGSAAAASGTGAAATGLEQTVFSAVKDKLSGLFWRVGQQPLEEEVEEEVKEKEGYVPDWSQYEDETVLRFNWTTARERKAFVDATKTLVLDVWRVGKHSGDVRLHQARVPNLLRLLPKSLRRAESRRVMIADLEHAVHSTQPESREVVDFSTKSSMDIQTVSELFFSDFRSLESIYQWLDILEETFPEQVRTEVIGKTHEGRDIRVYHLYSSQRNVSGKKKTIVITGGTHAREWVSVSTVLYSLYTLLVHHGSRGNGAGGEDNILDKLDFLIVPVLNPDGYVYTWEHDRLWRKNRQDTGVPLCRGIDIDSSFPYHWKPSMGTPCSEGYAGQAALEAEEARAFTKYINATSERHQYFGYLDWHSYSQTILHPYGYSCKETPRDAENLLELAYGMARAIRWSSGKMYSVLPSCEDREYDPDDSEGGCALDYMYKMHAIWALQIKLRDTGNHGFLLPKKFIVPVGEEIFSALRYFCDFILNPEDESYGSN</sequence>
<dbReference type="PANTHER" id="PTHR11705">
    <property type="entry name" value="PROTEASE FAMILY M14 CARBOXYPEPTIDASE A,B"/>
    <property type="match status" value="1"/>
</dbReference>
<comment type="similarity">
    <text evidence="3 12">Belongs to the peptidase M14 family.</text>
</comment>
<evidence type="ECO:0000313" key="16">
    <source>
        <dbReference type="Proteomes" id="UP000398389"/>
    </source>
</evidence>
<keyword evidence="5" id="KW-0479">Metal-binding</keyword>
<evidence type="ECO:0000256" key="13">
    <source>
        <dbReference type="SAM" id="SignalP"/>
    </source>
</evidence>
<dbReference type="GO" id="GO:0004181">
    <property type="term" value="F:metallocarboxypeptidase activity"/>
    <property type="evidence" value="ECO:0007669"/>
    <property type="project" value="InterPro"/>
</dbReference>
<evidence type="ECO:0000256" key="10">
    <source>
        <dbReference type="ARBA" id="ARBA00026187"/>
    </source>
</evidence>
<keyword evidence="7" id="KW-0862">Zinc</keyword>
<feature type="domain" description="Peptidase M14" evidence="14">
    <location>
        <begin position="184"/>
        <end position="492"/>
    </location>
</feature>
<comment type="caution">
    <text evidence="12">Lacks conserved residue(s) required for the propagation of feature annotation.</text>
</comment>
<dbReference type="EMBL" id="CABVLU010000002">
    <property type="protein sequence ID" value="VVT49384.1"/>
    <property type="molecule type" value="Genomic_DNA"/>
</dbReference>
<keyword evidence="6 13" id="KW-0732">Signal</keyword>
<evidence type="ECO:0000313" key="15">
    <source>
        <dbReference type="EMBL" id="VVT49384.1"/>
    </source>
</evidence>
<dbReference type="PANTHER" id="PTHR11705:SF147">
    <property type="entry name" value="INACTIVE METALLOCARBOXYPEPTIDASE ECM14"/>
    <property type="match status" value="1"/>
</dbReference>